<feature type="domain" description="F-box" evidence="1">
    <location>
        <begin position="10"/>
        <end position="45"/>
    </location>
</feature>
<evidence type="ECO:0000259" key="2">
    <source>
        <dbReference type="Pfam" id="PF23622"/>
    </source>
</evidence>
<dbReference type="InterPro" id="IPR001810">
    <property type="entry name" value="F-box_dom"/>
</dbReference>
<dbReference type="InterPro" id="IPR032675">
    <property type="entry name" value="LRR_dom_sf"/>
</dbReference>
<dbReference type="InterPro" id="IPR055357">
    <property type="entry name" value="LRR_At1g61320_AtMIF1"/>
</dbReference>
<evidence type="ECO:0000313" key="4">
    <source>
        <dbReference type="Proteomes" id="UP001457282"/>
    </source>
</evidence>
<sequence>MEEEKLDDLISSLPFEIQQRVVSLMPLKEAVRTSTLSTFWRSLWSPIQVNLNFDPNPIIHEGSGQDVKQVIGMFLRSYACPEQLKLNLKVTDHTNEELVVKATKGVDQELHLEFFETQKVATKTCLYLRSNPTQNANFFGVKLLHLRSVANLSKPLVAMLFSNCNVLESLRLEKCRGLESLEVETESLQSLVVEDCSDMAAIVVSAPNLKSFEFRGALPQIDIKKTVSLVNAVLNLRDGPGSNQFECEDVLSILASLKDVEVLTISGWLLEWLCWGGVIFGRLAFKFNKLRELSWTDSVINKEKRDSLACFLNICPSLVKLSVEIQSNLSFIPSPFFHQYWHEPHLWMDFTTVKSNTSELEQLKHVDLVGFVGKEDELLLMGLLLEKAIRLNSLTIV</sequence>
<dbReference type="InterPro" id="IPR036047">
    <property type="entry name" value="F-box-like_dom_sf"/>
</dbReference>
<dbReference type="SUPFAM" id="SSF81383">
    <property type="entry name" value="F-box domain"/>
    <property type="match status" value="1"/>
</dbReference>
<protein>
    <recommendedName>
        <fullName evidence="5">F-box domain-containing protein</fullName>
    </recommendedName>
</protein>
<keyword evidence="4" id="KW-1185">Reference proteome</keyword>
<reference evidence="3 4" key="1">
    <citation type="journal article" date="2023" name="G3 (Bethesda)">
        <title>A chromosome-length genome assembly and annotation of blackberry (Rubus argutus, cv. 'Hillquist').</title>
        <authorList>
            <person name="Bruna T."/>
            <person name="Aryal R."/>
            <person name="Dudchenko O."/>
            <person name="Sargent D.J."/>
            <person name="Mead D."/>
            <person name="Buti M."/>
            <person name="Cavallini A."/>
            <person name="Hytonen T."/>
            <person name="Andres J."/>
            <person name="Pham M."/>
            <person name="Weisz D."/>
            <person name="Mascagni F."/>
            <person name="Usai G."/>
            <person name="Natali L."/>
            <person name="Bassil N."/>
            <person name="Fernandez G.E."/>
            <person name="Lomsadze A."/>
            <person name="Armour M."/>
            <person name="Olukolu B."/>
            <person name="Poorten T."/>
            <person name="Britton C."/>
            <person name="Davik J."/>
            <person name="Ashrafi H."/>
            <person name="Aiden E.L."/>
            <person name="Borodovsky M."/>
            <person name="Worthington M."/>
        </authorList>
    </citation>
    <scope>NUCLEOTIDE SEQUENCE [LARGE SCALE GENOMIC DNA]</scope>
    <source>
        <strain evidence="3">PI 553951</strain>
    </source>
</reference>
<dbReference type="SUPFAM" id="SSF52047">
    <property type="entry name" value="RNI-like"/>
    <property type="match status" value="1"/>
</dbReference>
<evidence type="ECO:0008006" key="5">
    <source>
        <dbReference type="Google" id="ProtNLM"/>
    </source>
</evidence>
<dbReference type="AlphaFoldDB" id="A0AAW1WBN7"/>
<accession>A0AAW1WBN7</accession>
<name>A0AAW1WBN7_RUBAR</name>
<evidence type="ECO:0000313" key="3">
    <source>
        <dbReference type="EMBL" id="KAK9920730.1"/>
    </source>
</evidence>
<dbReference type="PANTHER" id="PTHR34145:SF28">
    <property type="entry name" value="F-BOX DOMAIN-CONTAINING PROTEIN"/>
    <property type="match status" value="1"/>
</dbReference>
<dbReference type="Gene3D" id="3.80.10.10">
    <property type="entry name" value="Ribonuclease Inhibitor"/>
    <property type="match status" value="1"/>
</dbReference>
<dbReference type="Pfam" id="PF00646">
    <property type="entry name" value="F-box"/>
    <property type="match status" value="1"/>
</dbReference>
<evidence type="ECO:0000259" key="1">
    <source>
        <dbReference type="Pfam" id="PF00646"/>
    </source>
</evidence>
<proteinExistence type="predicted"/>
<dbReference type="Pfam" id="PF23622">
    <property type="entry name" value="LRR_At1g61320_AtMIF1"/>
    <property type="match status" value="1"/>
</dbReference>
<dbReference type="Proteomes" id="UP001457282">
    <property type="component" value="Unassembled WGS sequence"/>
</dbReference>
<gene>
    <name evidence="3" type="ORF">M0R45_029276</name>
</gene>
<dbReference type="InterPro" id="IPR053772">
    <property type="entry name" value="At1g61320/At1g61330-like"/>
</dbReference>
<dbReference type="EMBL" id="JBEDUW010000006">
    <property type="protein sequence ID" value="KAK9920730.1"/>
    <property type="molecule type" value="Genomic_DNA"/>
</dbReference>
<organism evidence="3 4">
    <name type="scientific">Rubus argutus</name>
    <name type="common">Southern blackberry</name>
    <dbReference type="NCBI Taxonomy" id="59490"/>
    <lineage>
        <taxon>Eukaryota</taxon>
        <taxon>Viridiplantae</taxon>
        <taxon>Streptophyta</taxon>
        <taxon>Embryophyta</taxon>
        <taxon>Tracheophyta</taxon>
        <taxon>Spermatophyta</taxon>
        <taxon>Magnoliopsida</taxon>
        <taxon>eudicotyledons</taxon>
        <taxon>Gunneridae</taxon>
        <taxon>Pentapetalae</taxon>
        <taxon>rosids</taxon>
        <taxon>fabids</taxon>
        <taxon>Rosales</taxon>
        <taxon>Rosaceae</taxon>
        <taxon>Rosoideae</taxon>
        <taxon>Rosoideae incertae sedis</taxon>
        <taxon>Rubus</taxon>
    </lineage>
</organism>
<feature type="domain" description="At1g61320/AtMIF1 LRR" evidence="2">
    <location>
        <begin position="141"/>
        <end position="395"/>
    </location>
</feature>
<dbReference type="PANTHER" id="PTHR34145">
    <property type="entry name" value="OS02G0105600 PROTEIN"/>
    <property type="match status" value="1"/>
</dbReference>
<comment type="caution">
    <text evidence="3">The sequence shown here is derived from an EMBL/GenBank/DDBJ whole genome shotgun (WGS) entry which is preliminary data.</text>
</comment>